<feature type="domain" description="Reverse transcriptase Ty1/copia-type" evidence="2">
    <location>
        <begin position="81"/>
        <end position="145"/>
    </location>
</feature>
<evidence type="ECO:0000313" key="4">
    <source>
        <dbReference type="Proteomes" id="UP001151760"/>
    </source>
</evidence>
<dbReference type="Pfam" id="PF07727">
    <property type="entry name" value="RVT_2"/>
    <property type="match status" value="1"/>
</dbReference>
<dbReference type="EMBL" id="BQNB010016368">
    <property type="protein sequence ID" value="GJT50988.1"/>
    <property type="molecule type" value="Genomic_DNA"/>
</dbReference>
<evidence type="ECO:0000256" key="1">
    <source>
        <dbReference type="SAM" id="MobiDB-lite"/>
    </source>
</evidence>
<feature type="compositionally biased region" description="Low complexity" evidence="1">
    <location>
        <begin position="35"/>
        <end position="46"/>
    </location>
</feature>
<dbReference type="InterPro" id="IPR013103">
    <property type="entry name" value="RVT_2"/>
</dbReference>
<feature type="compositionally biased region" description="Acidic residues" evidence="1">
    <location>
        <begin position="1"/>
        <end position="11"/>
    </location>
</feature>
<feature type="region of interest" description="Disordered" evidence="1">
    <location>
        <begin position="1"/>
        <end position="72"/>
    </location>
</feature>
<dbReference type="PANTHER" id="PTHR11439">
    <property type="entry name" value="GAG-POL-RELATED RETROTRANSPOSON"/>
    <property type="match status" value="1"/>
</dbReference>
<proteinExistence type="predicted"/>
<comment type="caution">
    <text evidence="3">The sequence shown here is derived from an EMBL/GenBank/DDBJ whole genome shotgun (WGS) entry which is preliminary data.</text>
</comment>
<feature type="compositionally biased region" description="Polar residues" evidence="1">
    <location>
        <begin position="25"/>
        <end position="34"/>
    </location>
</feature>
<evidence type="ECO:0000259" key="2">
    <source>
        <dbReference type="Pfam" id="PF07727"/>
    </source>
</evidence>
<name>A0ABQ5EJ98_9ASTR</name>
<dbReference type="Proteomes" id="UP001151760">
    <property type="component" value="Unassembled WGS sequence"/>
</dbReference>
<protein>
    <submittedName>
        <fullName evidence="3">Retrovirus-related pol polyprotein from transposon TNT 1-94</fullName>
    </submittedName>
</protein>
<reference evidence="3" key="2">
    <citation type="submission" date="2022-01" db="EMBL/GenBank/DDBJ databases">
        <authorList>
            <person name="Yamashiro T."/>
            <person name="Shiraishi A."/>
            <person name="Satake H."/>
            <person name="Nakayama K."/>
        </authorList>
    </citation>
    <scope>NUCLEOTIDE SEQUENCE</scope>
</reference>
<keyword evidence="4" id="KW-1185">Reference proteome</keyword>
<sequence length="211" mass="23254">MFGDSTADEEPLSSNIAPPQPVPRTKSTSNVSSDPNPNTHSDSTNTTHDDSHEDFVQNNNPPPLKRSSITSTRSQSKHDYSFFVKDINGNFTDALVYVDDVLITSNCSTEIQSLKHALDHKFTIKDLGLVKYFSGIELCRTNPGSPLKDPGSYKRLVGTLLYLTMTRPGISYAKTTLSQFVSSLKDAHMQAALHLLKYLKGALSKGLFYPV</sequence>
<gene>
    <name evidence="3" type="ORF">Tco_0977145</name>
</gene>
<organism evidence="3 4">
    <name type="scientific">Tanacetum coccineum</name>
    <dbReference type="NCBI Taxonomy" id="301880"/>
    <lineage>
        <taxon>Eukaryota</taxon>
        <taxon>Viridiplantae</taxon>
        <taxon>Streptophyta</taxon>
        <taxon>Embryophyta</taxon>
        <taxon>Tracheophyta</taxon>
        <taxon>Spermatophyta</taxon>
        <taxon>Magnoliopsida</taxon>
        <taxon>eudicotyledons</taxon>
        <taxon>Gunneridae</taxon>
        <taxon>Pentapetalae</taxon>
        <taxon>asterids</taxon>
        <taxon>campanulids</taxon>
        <taxon>Asterales</taxon>
        <taxon>Asteraceae</taxon>
        <taxon>Asteroideae</taxon>
        <taxon>Anthemideae</taxon>
        <taxon>Anthemidinae</taxon>
        <taxon>Tanacetum</taxon>
    </lineage>
</organism>
<accession>A0ABQ5EJ98</accession>
<reference evidence="3" key="1">
    <citation type="journal article" date="2022" name="Int. J. Mol. Sci.">
        <title>Draft Genome of Tanacetum Coccineum: Genomic Comparison of Closely Related Tanacetum-Family Plants.</title>
        <authorList>
            <person name="Yamashiro T."/>
            <person name="Shiraishi A."/>
            <person name="Nakayama K."/>
            <person name="Satake H."/>
        </authorList>
    </citation>
    <scope>NUCLEOTIDE SEQUENCE</scope>
</reference>
<dbReference type="PANTHER" id="PTHR11439:SF465">
    <property type="entry name" value="REVERSE TRANSCRIPTASE TY1_COPIA-TYPE DOMAIN-CONTAINING PROTEIN"/>
    <property type="match status" value="1"/>
</dbReference>
<evidence type="ECO:0000313" key="3">
    <source>
        <dbReference type="EMBL" id="GJT50988.1"/>
    </source>
</evidence>